<evidence type="ECO:0000256" key="1">
    <source>
        <dbReference type="SAM" id="Phobius"/>
    </source>
</evidence>
<name>A0ABS3XPE0_9ACTN</name>
<gene>
    <name evidence="2" type="ORF">JW613_02915</name>
</gene>
<evidence type="ECO:0000313" key="3">
    <source>
        <dbReference type="Proteomes" id="UP000721954"/>
    </source>
</evidence>
<feature type="transmembrane region" description="Helical" evidence="1">
    <location>
        <begin position="27"/>
        <end position="47"/>
    </location>
</feature>
<dbReference type="EMBL" id="JAFFZM010000001">
    <property type="protein sequence ID" value="MBO8197270.1"/>
    <property type="molecule type" value="Genomic_DNA"/>
</dbReference>
<dbReference type="Proteomes" id="UP000721954">
    <property type="component" value="Unassembled WGS sequence"/>
</dbReference>
<organism evidence="2 3">
    <name type="scientific">Streptomyces smyrnaeus</name>
    <dbReference type="NCBI Taxonomy" id="1387713"/>
    <lineage>
        <taxon>Bacteria</taxon>
        <taxon>Bacillati</taxon>
        <taxon>Actinomycetota</taxon>
        <taxon>Actinomycetes</taxon>
        <taxon>Kitasatosporales</taxon>
        <taxon>Streptomycetaceae</taxon>
        <taxon>Streptomyces</taxon>
    </lineage>
</organism>
<proteinExistence type="predicted"/>
<keyword evidence="1" id="KW-1133">Transmembrane helix</keyword>
<keyword evidence="1" id="KW-0472">Membrane</keyword>
<keyword evidence="3" id="KW-1185">Reference proteome</keyword>
<accession>A0ABS3XPE0</accession>
<comment type="caution">
    <text evidence="2">The sequence shown here is derived from an EMBL/GenBank/DDBJ whole genome shotgun (WGS) entry which is preliminary data.</text>
</comment>
<keyword evidence="1" id="KW-0812">Transmembrane</keyword>
<feature type="transmembrane region" description="Helical" evidence="1">
    <location>
        <begin position="68"/>
        <end position="89"/>
    </location>
</feature>
<evidence type="ECO:0000313" key="2">
    <source>
        <dbReference type="EMBL" id="MBO8197270.1"/>
    </source>
</evidence>
<protein>
    <submittedName>
        <fullName evidence="2">Uncharacterized protein</fullName>
    </submittedName>
</protein>
<reference evidence="2 3" key="1">
    <citation type="submission" date="2021-02" db="EMBL/GenBank/DDBJ databases">
        <title>Streptomyces spirodelae sp. nov., isolated from duckweed.</title>
        <authorList>
            <person name="Saimee Y."/>
            <person name="Duangmal K."/>
        </authorList>
    </citation>
    <scope>NUCLEOTIDE SEQUENCE [LARGE SCALE GENOMIC DNA]</scope>
    <source>
        <strain evidence="2 3">DSM 42105</strain>
    </source>
</reference>
<sequence>MTAMSQMPQLLAEELAPYKPGGDATQILSWLAWAASGAGVLGLIIVGTQMSLQLRRGEMGEGATYFRGFFVVLVASVIATTAAPLVQWFGPLTP</sequence>